<dbReference type="GO" id="GO:0016042">
    <property type="term" value="P:lipid catabolic process"/>
    <property type="evidence" value="ECO:0007669"/>
    <property type="project" value="UniProtKB-KW"/>
</dbReference>
<keyword evidence="4 8" id="KW-0732">Signal</keyword>
<gene>
    <name evidence="9" type="ORF">F0562_018189</name>
</gene>
<dbReference type="InterPro" id="IPR051238">
    <property type="entry name" value="GDSL_esterase/lipase"/>
</dbReference>
<evidence type="ECO:0000313" key="9">
    <source>
        <dbReference type="EMBL" id="KAA8515024.1"/>
    </source>
</evidence>
<keyword evidence="10" id="KW-1185">Reference proteome</keyword>
<name>A0A5J4ZBD1_9ASTE</name>
<accession>A0A5J4ZBD1</accession>
<dbReference type="SUPFAM" id="SSF52266">
    <property type="entry name" value="SGNH hydrolase"/>
    <property type="match status" value="1"/>
</dbReference>
<evidence type="ECO:0000256" key="1">
    <source>
        <dbReference type="ARBA" id="ARBA00004613"/>
    </source>
</evidence>
<comment type="similarity">
    <text evidence="2">Belongs to the 'GDSL' lipolytic enzyme family.</text>
</comment>
<reference evidence="9 10" key="1">
    <citation type="submission" date="2019-09" db="EMBL/GenBank/DDBJ databases">
        <title>A chromosome-level genome assembly of the Chinese tupelo Nyssa sinensis.</title>
        <authorList>
            <person name="Yang X."/>
            <person name="Kang M."/>
            <person name="Yang Y."/>
            <person name="Xiong H."/>
            <person name="Wang M."/>
            <person name="Zhang Z."/>
            <person name="Wang Z."/>
            <person name="Wu H."/>
            <person name="Ma T."/>
            <person name="Liu J."/>
            <person name="Xi Z."/>
        </authorList>
    </citation>
    <scope>NUCLEOTIDE SEQUENCE [LARGE SCALE GENOMIC DNA]</scope>
    <source>
        <strain evidence="9">J267</strain>
        <tissue evidence="9">Leaf</tissue>
    </source>
</reference>
<dbReference type="InterPro" id="IPR035669">
    <property type="entry name" value="SGNH_plant_lipase-like"/>
</dbReference>
<sequence length="361" mass="39467">MACELETWFKISILSLVVNLGQLAVGEPQVPCYFIFGDSLVDNGNNNDLQTSAKVNYPPYGVDFPGGPTGRFTNGRTRVDILAELLGFEDYIPPFATARGNGILKGVNYGSGGAGIRNETGQQLGDRICLDTQLENHNVTISRIAVLLGNESLAEEHLRTCLYTVGMGSNDYINNYLRPEFYPTSRLYTPEQYAAVLTEQYSRQLRILYNYGARKVGVLGLGPIGCIPFEANGSLCVGRINDYVNVFNKKVLSLVNDLNHNLTDAHFIFIDPSRVLSVDPSSSGITILLTPCCKVSTGYGKGQCIPHSVPCSIRATSVFFDAFHPTEIVHGLVAAMLYIAMFPNNTYPIDSRTTLTQLSAP</sequence>
<proteinExistence type="inferred from homology"/>
<evidence type="ECO:0000256" key="5">
    <source>
        <dbReference type="ARBA" id="ARBA00022801"/>
    </source>
</evidence>
<dbReference type="AlphaFoldDB" id="A0A5J4ZBD1"/>
<evidence type="ECO:0000256" key="3">
    <source>
        <dbReference type="ARBA" id="ARBA00022525"/>
    </source>
</evidence>
<evidence type="ECO:0000256" key="4">
    <source>
        <dbReference type="ARBA" id="ARBA00022729"/>
    </source>
</evidence>
<dbReference type="Gene3D" id="3.40.50.1110">
    <property type="entry name" value="SGNH hydrolase"/>
    <property type="match status" value="1"/>
</dbReference>
<evidence type="ECO:0000256" key="2">
    <source>
        <dbReference type="ARBA" id="ARBA00008668"/>
    </source>
</evidence>
<dbReference type="CDD" id="cd01837">
    <property type="entry name" value="SGNH_plant_lipase_like"/>
    <property type="match status" value="1"/>
</dbReference>
<keyword evidence="5" id="KW-0378">Hydrolase</keyword>
<dbReference type="EMBL" id="CM018052">
    <property type="protein sequence ID" value="KAA8515024.1"/>
    <property type="molecule type" value="Genomic_DNA"/>
</dbReference>
<dbReference type="GO" id="GO:0005576">
    <property type="term" value="C:extracellular region"/>
    <property type="evidence" value="ECO:0007669"/>
    <property type="project" value="UniProtKB-SubCell"/>
</dbReference>
<dbReference type="PANTHER" id="PTHR45650:SF3">
    <property type="entry name" value="OS01G0748500 PROTEIN"/>
    <property type="match status" value="1"/>
</dbReference>
<organism evidence="9 10">
    <name type="scientific">Nyssa sinensis</name>
    <dbReference type="NCBI Taxonomy" id="561372"/>
    <lineage>
        <taxon>Eukaryota</taxon>
        <taxon>Viridiplantae</taxon>
        <taxon>Streptophyta</taxon>
        <taxon>Embryophyta</taxon>
        <taxon>Tracheophyta</taxon>
        <taxon>Spermatophyta</taxon>
        <taxon>Magnoliopsida</taxon>
        <taxon>eudicotyledons</taxon>
        <taxon>Gunneridae</taxon>
        <taxon>Pentapetalae</taxon>
        <taxon>asterids</taxon>
        <taxon>Cornales</taxon>
        <taxon>Nyssaceae</taxon>
        <taxon>Nyssa</taxon>
    </lineage>
</organism>
<dbReference type="InterPro" id="IPR001087">
    <property type="entry name" value="GDSL"/>
</dbReference>
<evidence type="ECO:0000313" key="10">
    <source>
        <dbReference type="Proteomes" id="UP000325577"/>
    </source>
</evidence>
<dbReference type="Proteomes" id="UP000325577">
    <property type="component" value="Linkage Group LG9"/>
</dbReference>
<keyword evidence="7" id="KW-0443">Lipid metabolism</keyword>
<protein>
    <recommendedName>
        <fullName evidence="11">SGNH hydrolase-type esterase domain-containing protein</fullName>
    </recommendedName>
</protein>
<dbReference type="GO" id="GO:0016788">
    <property type="term" value="F:hydrolase activity, acting on ester bonds"/>
    <property type="evidence" value="ECO:0007669"/>
    <property type="project" value="InterPro"/>
</dbReference>
<evidence type="ECO:0008006" key="11">
    <source>
        <dbReference type="Google" id="ProtNLM"/>
    </source>
</evidence>
<dbReference type="Pfam" id="PF00657">
    <property type="entry name" value="Lipase_GDSL"/>
    <property type="match status" value="1"/>
</dbReference>
<dbReference type="InterPro" id="IPR036514">
    <property type="entry name" value="SGNH_hydro_sf"/>
</dbReference>
<evidence type="ECO:0000256" key="7">
    <source>
        <dbReference type="ARBA" id="ARBA00023098"/>
    </source>
</evidence>
<comment type="subcellular location">
    <subcellularLocation>
        <location evidence="1">Secreted</location>
    </subcellularLocation>
</comment>
<dbReference type="PANTHER" id="PTHR45650">
    <property type="entry name" value="GDSL-LIKE LIPASE/ACYLHYDROLASE-RELATED"/>
    <property type="match status" value="1"/>
</dbReference>
<evidence type="ECO:0000256" key="8">
    <source>
        <dbReference type="SAM" id="SignalP"/>
    </source>
</evidence>
<evidence type="ECO:0000256" key="6">
    <source>
        <dbReference type="ARBA" id="ARBA00022963"/>
    </source>
</evidence>
<keyword evidence="3" id="KW-0964">Secreted</keyword>
<keyword evidence="6" id="KW-0442">Lipid degradation</keyword>
<feature type="signal peptide" evidence="8">
    <location>
        <begin position="1"/>
        <end position="26"/>
    </location>
</feature>
<dbReference type="OrthoDB" id="1683520at2759"/>
<feature type="chain" id="PRO_5023863972" description="SGNH hydrolase-type esterase domain-containing protein" evidence="8">
    <location>
        <begin position="27"/>
        <end position="361"/>
    </location>
</feature>